<dbReference type="Gene3D" id="3.20.20.140">
    <property type="entry name" value="Metal-dependent hydrolases"/>
    <property type="match status" value="1"/>
</dbReference>
<name>A0A1F6G774_9BACT</name>
<dbReference type="InterPro" id="IPR016195">
    <property type="entry name" value="Pol/histidinol_Pase-like"/>
</dbReference>
<dbReference type="InterPro" id="IPR052018">
    <property type="entry name" value="PHP_domain"/>
</dbReference>
<proteinExistence type="predicted"/>
<reference evidence="2 3" key="1">
    <citation type="journal article" date="2016" name="Nat. Commun.">
        <title>Thousands of microbial genomes shed light on interconnected biogeochemical processes in an aquifer system.</title>
        <authorList>
            <person name="Anantharaman K."/>
            <person name="Brown C.T."/>
            <person name="Hug L.A."/>
            <person name="Sharon I."/>
            <person name="Castelle C.J."/>
            <person name="Probst A.J."/>
            <person name="Thomas B.C."/>
            <person name="Singh A."/>
            <person name="Wilkins M.J."/>
            <person name="Karaoz U."/>
            <person name="Brodie E.L."/>
            <person name="Williams K.H."/>
            <person name="Hubbard S.S."/>
            <person name="Banfield J.F."/>
        </authorList>
    </citation>
    <scope>NUCLEOTIDE SEQUENCE [LARGE SCALE GENOMIC DNA]</scope>
</reference>
<dbReference type="GO" id="GO:0004534">
    <property type="term" value="F:5'-3' RNA exonuclease activity"/>
    <property type="evidence" value="ECO:0007669"/>
    <property type="project" value="TreeGrafter"/>
</dbReference>
<dbReference type="Gene3D" id="1.10.150.650">
    <property type="match status" value="1"/>
</dbReference>
<feature type="domain" description="Polymerase/histidinol phosphatase N-terminal" evidence="1">
    <location>
        <begin position="4"/>
        <end position="70"/>
    </location>
</feature>
<dbReference type="AlphaFoldDB" id="A0A1F6G774"/>
<dbReference type="STRING" id="1798533.A2609_02315"/>
<dbReference type="GO" id="GO:0035312">
    <property type="term" value="F:5'-3' DNA exonuclease activity"/>
    <property type="evidence" value="ECO:0007669"/>
    <property type="project" value="TreeGrafter"/>
</dbReference>
<evidence type="ECO:0000313" key="2">
    <source>
        <dbReference type="EMBL" id="OGG93957.1"/>
    </source>
</evidence>
<dbReference type="Proteomes" id="UP000176867">
    <property type="component" value="Unassembled WGS sequence"/>
</dbReference>
<dbReference type="PANTHER" id="PTHR42924">
    <property type="entry name" value="EXONUCLEASE"/>
    <property type="match status" value="1"/>
</dbReference>
<dbReference type="SUPFAM" id="SSF89550">
    <property type="entry name" value="PHP domain-like"/>
    <property type="match status" value="1"/>
</dbReference>
<dbReference type="CDD" id="cd07438">
    <property type="entry name" value="PHP_HisPPase_AMP"/>
    <property type="match status" value="1"/>
</dbReference>
<accession>A0A1F6G774</accession>
<sequence length="284" mass="32781">MPLIDLHLHSYYSDGEDGPNKLLRLAIEKKISIFSITDHNFIVPKDEKFFKEAELNGIKFVQGIEISSFDDKTKSSFHILGYSKNFDTYKMNAELKKTVAGYNDRAKKIIQKLNKKYPGLNLNFYDLKKKNPEIYVSRNTIAIELKRFLKSDATIKELSKEVFVEEKSGWMLSPEEAIHLIVRLGGTPVLAHSGRLFSKDKKKFASILRKFKEYGLRGIEVRCPKHSKEEMSGLLNLSREFKLLVTAGSDWHGQNRSYCKMPGLRCPKRELITIIDTFVQKNNR</sequence>
<protein>
    <recommendedName>
        <fullName evidence="1">Polymerase/histidinol phosphatase N-terminal domain-containing protein</fullName>
    </recommendedName>
</protein>
<dbReference type="InterPro" id="IPR003141">
    <property type="entry name" value="Pol/His_phosphatase_N"/>
</dbReference>
<evidence type="ECO:0000259" key="1">
    <source>
        <dbReference type="SMART" id="SM00481"/>
    </source>
</evidence>
<dbReference type="EMBL" id="MFMU01000003">
    <property type="protein sequence ID" value="OGG93957.1"/>
    <property type="molecule type" value="Genomic_DNA"/>
</dbReference>
<evidence type="ECO:0000313" key="3">
    <source>
        <dbReference type="Proteomes" id="UP000176867"/>
    </source>
</evidence>
<dbReference type="PANTHER" id="PTHR42924:SF3">
    <property type="entry name" value="POLYMERASE_HISTIDINOL PHOSPHATASE N-TERMINAL DOMAIN-CONTAINING PROTEIN"/>
    <property type="match status" value="1"/>
</dbReference>
<gene>
    <name evidence="2" type="ORF">A2609_02315</name>
</gene>
<organism evidence="2 3">
    <name type="scientific">Candidatus Kaiserbacteria bacterium RIFOXYD1_FULL_47_14</name>
    <dbReference type="NCBI Taxonomy" id="1798533"/>
    <lineage>
        <taxon>Bacteria</taxon>
        <taxon>Candidatus Kaiseribacteriota</taxon>
    </lineage>
</organism>
<dbReference type="SMART" id="SM00481">
    <property type="entry name" value="POLIIIAc"/>
    <property type="match status" value="1"/>
</dbReference>
<dbReference type="InterPro" id="IPR004013">
    <property type="entry name" value="PHP_dom"/>
</dbReference>
<comment type="caution">
    <text evidence="2">The sequence shown here is derived from an EMBL/GenBank/DDBJ whole genome shotgun (WGS) entry which is preliminary data.</text>
</comment>
<dbReference type="Pfam" id="PF02811">
    <property type="entry name" value="PHP"/>
    <property type="match status" value="1"/>
</dbReference>